<dbReference type="PANTHER" id="PTHR42673:SF21">
    <property type="entry name" value="GLUTATHIONE S-TRANSFERASE YFCF"/>
    <property type="match status" value="1"/>
</dbReference>
<protein>
    <submittedName>
        <fullName evidence="2">Glutathione S-transferase family protein</fullName>
    </submittedName>
</protein>
<evidence type="ECO:0000313" key="3">
    <source>
        <dbReference type="Proteomes" id="UP000655420"/>
    </source>
</evidence>
<sequence length="202" mass="21943">MILYGRDLSPYVRRVAIWCALQGREIERRPLAATDPEESKEIAKVHPGTRVPALVLDDGTVLVDSWAICDWLDEEAGDRRLVPASGLARRECLRRIGLATATAEKAVAMVYEKNRRPEALHWADWQARVAGQVRGALGALEAIAPADGFFGGAAPDGSDIATVCAYQFVEATNPWLLDPGFPRLAALAGRAMQIDAVAQTRP</sequence>
<reference evidence="2" key="1">
    <citation type="submission" date="2020-12" db="EMBL/GenBank/DDBJ databases">
        <title>Bacterial taxonomy.</title>
        <authorList>
            <person name="Pan X."/>
        </authorList>
    </citation>
    <scope>NUCLEOTIDE SEQUENCE</scope>
    <source>
        <strain evidence="2">M0105</strain>
    </source>
</reference>
<dbReference type="CDD" id="cd00570">
    <property type="entry name" value="GST_N_family"/>
    <property type="match status" value="1"/>
</dbReference>
<dbReference type="SUPFAM" id="SSF47616">
    <property type="entry name" value="GST C-terminal domain-like"/>
    <property type="match status" value="1"/>
</dbReference>
<dbReference type="Gene3D" id="1.20.1050.10">
    <property type="match status" value="1"/>
</dbReference>
<comment type="caution">
    <text evidence="2">The sequence shown here is derived from an EMBL/GenBank/DDBJ whole genome shotgun (WGS) entry which is preliminary data.</text>
</comment>
<dbReference type="SFLD" id="SFLDS00019">
    <property type="entry name" value="Glutathione_Transferase_(cytos"/>
    <property type="match status" value="1"/>
</dbReference>
<dbReference type="SUPFAM" id="SSF52833">
    <property type="entry name" value="Thioredoxin-like"/>
    <property type="match status" value="1"/>
</dbReference>
<dbReference type="Proteomes" id="UP000655420">
    <property type="component" value="Unassembled WGS sequence"/>
</dbReference>
<dbReference type="Pfam" id="PF13417">
    <property type="entry name" value="GST_N_3"/>
    <property type="match status" value="1"/>
</dbReference>
<dbReference type="GO" id="GO:0016034">
    <property type="term" value="F:maleylacetoacetate isomerase activity"/>
    <property type="evidence" value="ECO:0007669"/>
    <property type="project" value="TreeGrafter"/>
</dbReference>
<feature type="domain" description="GST N-terminal" evidence="1">
    <location>
        <begin position="1"/>
        <end position="80"/>
    </location>
</feature>
<dbReference type="InterPro" id="IPR036249">
    <property type="entry name" value="Thioredoxin-like_sf"/>
</dbReference>
<evidence type="ECO:0000259" key="1">
    <source>
        <dbReference type="PROSITE" id="PS50404"/>
    </source>
</evidence>
<name>A0A8J7SGI1_9RHOB</name>
<dbReference type="AlphaFoldDB" id="A0A8J7SGI1"/>
<dbReference type="GO" id="GO:0004364">
    <property type="term" value="F:glutathione transferase activity"/>
    <property type="evidence" value="ECO:0007669"/>
    <property type="project" value="TreeGrafter"/>
</dbReference>
<keyword evidence="3" id="KW-1185">Reference proteome</keyword>
<gene>
    <name evidence="2" type="ORF">H0I76_17110</name>
</gene>
<dbReference type="InterPro" id="IPR004045">
    <property type="entry name" value="Glutathione_S-Trfase_N"/>
</dbReference>
<dbReference type="RefSeq" id="WP_200612743.1">
    <property type="nucleotide sequence ID" value="NZ_JAEHHL010000012.1"/>
</dbReference>
<dbReference type="Gene3D" id="3.40.30.10">
    <property type="entry name" value="Glutaredoxin"/>
    <property type="match status" value="1"/>
</dbReference>
<dbReference type="InterPro" id="IPR040079">
    <property type="entry name" value="Glutathione_S-Trfase"/>
</dbReference>
<dbReference type="GO" id="GO:0006559">
    <property type="term" value="P:L-phenylalanine catabolic process"/>
    <property type="evidence" value="ECO:0007669"/>
    <property type="project" value="TreeGrafter"/>
</dbReference>
<accession>A0A8J7SGI1</accession>
<evidence type="ECO:0000313" key="2">
    <source>
        <dbReference type="EMBL" id="MBK0400921.1"/>
    </source>
</evidence>
<dbReference type="PROSITE" id="PS50404">
    <property type="entry name" value="GST_NTER"/>
    <property type="match status" value="1"/>
</dbReference>
<proteinExistence type="predicted"/>
<organism evidence="2 3">
    <name type="scientific">Thermohalobaculum xanthum</name>
    <dbReference type="NCBI Taxonomy" id="2753746"/>
    <lineage>
        <taxon>Bacteria</taxon>
        <taxon>Pseudomonadati</taxon>
        <taxon>Pseudomonadota</taxon>
        <taxon>Alphaproteobacteria</taxon>
        <taxon>Rhodobacterales</taxon>
        <taxon>Paracoccaceae</taxon>
        <taxon>Thermohalobaculum</taxon>
    </lineage>
</organism>
<dbReference type="GO" id="GO:0006749">
    <property type="term" value="P:glutathione metabolic process"/>
    <property type="evidence" value="ECO:0007669"/>
    <property type="project" value="TreeGrafter"/>
</dbReference>
<dbReference type="PANTHER" id="PTHR42673">
    <property type="entry name" value="MALEYLACETOACETATE ISOMERASE"/>
    <property type="match status" value="1"/>
</dbReference>
<dbReference type="Pfam" id="PF13410">
    <property type="entry name" value="GST_C_2"/>
    <property type="match status" value="1"/>
</dbReference>
<dbReference type="InterPro" id="IPR036282">
    <property type="entry name" value="Glutathione-S-Trfase_C_sf"/>
</dbReference>
<dbReference type="EMBL" id="JAEHHL010000012">
    <property type="protein sequence ID" value="MBK0400921.1"/>
    <property type="molecule type" value="Genomic_DNA"/>
</dbReference>